<protein>
    <submittedName>
        <fullName evidence="1">Uncharacterized protein</fullName>
    </submittedName>
</protein>
<dbReference type="EMBL" id="CAJNNV010002999">
    <property type="protein sequence ID" value="CAE8588238.1"/>
    <property type="molecule type" value="Genomic_DNA"/>
</dbReference>
<sequence>MPIELSHRRLSMDTSSCKQHGSNMILAHDLTYSYYVNDFLAPIDGIHANVGHPLDVFLLRWHFMSYLKPAHQPGQCSYDQREFTRELAPIFTLAFVNLLP</sequence>
<comment type="caution">
    <text evidence="1">The sequence shown here is derived from an EMBL/GenBank/DDBJ whole genome shotgun (WGS) entry which is preliminary data.</text>
</comment>
<evidence type="ECO:0000313" key="1">
    <source>
        <dbReference type="EMBL" id="CAE8588238.1"/>
    </source>
</evidence>
<evidence type="ECO:0000313" key="2">
    <source>
        <dbReference type="Proteomes" id="UP000654075"/>
    </source>
</evidence>
<accession>A0A813DK09</accession>
<reference evidence="1" key="1">
    <citation type="submission" date="2021-02" db="EMBL/GenBank/DDBJ databases">
        <authorList>
            <person name="Dougan E. K."/>
            <person name="Rhodes N."/>
            <person name="Thang M."/>
            <person name="Chan C."/>
        </authorList>
    </citation>
    <scope>NUCLEOTIDE SEQUENCE</scope>
</reference>
<keyword evidence="2" id="KW-1185">Reference proteome</keyword>
<dbReference type="Proteomes" id="UP000654075">
    <property type="component" value="Unassembled WGS sequence"/>
</dbReference>
<organism evidence="1 2">
    <name type="scientific">Polarella glacialis</name>
    <name type="common">Dinoflagellate</name>
    <dbReference type="NCBI Taxonomy" id="89957"/>
    <lineage>
        <taxon>Eukaryota</taxon>
        <taxon>Sar</taxon>
        <taxon>Alveolata</taxon>
        <taxon>Dinophyceae</taxon>
        <taxon>Suessiales</taxon>
        <taxon>Suessiaceae</taxon>
        <taxon>Polarella</taxon>
    </lineage>
</organism>
<proteinExistence type="predicted"/>
<dbReference type="AlphaFoldDB" id="A0A813DK09"/>
<name>A0A813DK09_POLGL</name>
<gene>
    <name evidence="1" type="ORF">PGLA1383_LOCUS7041</name>
</gene>